<accession>A0ACA9P0F4</accession>
<reference evidence="1" key="1">
    <citation type="submission" date="2021-06" db="EMBL/GenBank/DDBJ databases">
        <authorList>
            <person name="Kallberg Y."/>
            <person name="Tangrot J."/>
            <person name="Rosling A."/>
        </authorList>
    </citation>
    <scope>NUCLEOTIDE SEQUENCE</scope>
    <source>
        <strain evidence="1">28 12/20/2015</strain>
    </source>
</reference>
<gene>
    <name evidence="1" type="ORF">SPELUC_LOCUS10145</name>
</gene>
<feature type="non-terminal residue" evidence="1">
    <location>
        <position position="117"/>
    </location>
</feature>
<protein>
    <submittedName>
        <fullName evidence="1">13205_t:CDS:1</fullName>
    </submittedName>
</protein>
<evidence type="ECO:0000313" key="2">
    <source>
        <dbReference type="Proteomes" id="UP000789366"/>
    </source>
</evidence>
<name>A0ACA9P0F4_9GLOM</name>
<comment type="caution">
    <text evidence="1">The sequence shown here is derived from an EMBL/GenBank/DDBJ whole genome shotgun (WGS) entry which is preliminary data.</text>
</comment>
<proteinExistence type="predicted"/>
<dbReference type="EMBL" id="CAJVPW010018260">
    <property type="protein sequence ID" value="CAG8680800.1"/>
    <property type="molecule type" value="Genomic_DNA"/>
</dbReference>
<dbReference type="Proteomes" id="UP000789366">
    <property type="component" value="Unassembled WGS sequence"/>
</dbReference>
<sequence length="117" mass="13536">MNHEKDKCVNCNEFKELNYSKLCSSCQKCTGCKKKKSLKYENKLCTACYYNTQFQNVSSGNQEIDDLIKATHSNQPKFRLSWIPYIEFIDIKRIGTGGFSEIYTATWPKGIVRGWSN</sequence>
<keyword evidence="2" id="KW-1185">Reference proteome</keyword>
<organism evidence="1 2">
    <name type="scientific">Cetraspora pellucida</name>
    <dbReference type="NCBI Taxonomy" id="1433469"/>
    <lineage>
        <taxon>Eukaryota</taxon>
        <taxon>Fungi</taxon>
        <taxon>Fungi incertae sedis</taxon>
        <taxon>Mucoromycota</taxon>
        <taxon>Glomeromycotina</taxon>
        <taxon>Glomeromycetes</taxon>
        <taxon>Diversisporales</taxon>
        <taxon>Gigasporaceae</taxon>
        <taxon>Cetraspora</taxon>
    </lineage>
</organism>
<evidence type="ECO:0000313" key="1">
    <source>
        <dbReference type="EMBL" id="CAG8680800.1"/>
    </source>
</evidence>